<dbReference type="GO" id="GO:0005886">
    <property type="term" value="C:plasma membrane"/>
    <property type="evidence" value="ECO:0007669"/>
    <property type="project" value="UniProtKB-SubCell"/>
</dbReference>
<dbReference type="PANTHER" id="PTHR45228:SF5">
    <property type="entry name" value="CYCLIC DI-GMP PHOSPHODIESTERASE VC_1348-RELATED"/>
    <property type="match status" value="1"/>
</dbReference>
<keyword evidence="4" id="KW-0812">Transmembrane</keyword>
<feature type="domain" description="HD" evidence="6">
    <location>
        <begin position="330"/>
        <end position="455"/>
    </location>
</feature>
<keyword evidence="2" id="KW-1003">Cell membrane</keyword>
<dbReference type="InterPro" id="IPR006674">
    <property type="entry name" value="HD_domain"/>
</dbReference>
<dbReference type="InterPro" id="IPR052020">
    <property type="entry name" value="Cyclic_di-GMP/3'3'-cGAMP_PDE"/>
</dbReference>
<dbReference type="PANTHER" id="PTHR45228">
    <property type="entry name" value="CYCLIC DI-GMP PHOSPHODIESTERASE TM_0186-RELATED"/>
    <property type="match status" value="1"/>
</dbReference>
<accession>A0A9X4KW41</accession>
<dbReference type="EMBL" id="JAPDIA010000007">
    <property type="protein sequence ID" value="MDG0811568.1"/>
    <property type="molecule type" value="Genomic_DNA"/>
</dbReference>
<dbReference type="Gene3D" id="1.10.3210.10">
    <property type="entry name" value="Hypothetical protein af1432"/>
    <property type="match status" value="1"/>
</dbReference>
<reference evidence="8" key="1">
    <citation type="submission" date="2022-10" db="EMBL/GenBank/DDBJ databases">
        <title>Comparative genomic analysis of Cohnella hashimotonis sp. nov., isolated from the International Space Station.</title>
        <authorList>
            <person name="Simpson A."/>
            <person name="Venkateswaran K."/>
        </authorList>
    </citation>
    <scope>NUCLEOTIDE SEQUENCE</scope>
    <source>
        <strain evidence="8">DSM 28161</strain>
    </source>
</reference>
<gene>
    <name evidence="8" type="ORF">OMP40_20995</name>
</gene>
<dbReference type="PROSITE" id="PS51832">
    <property type="entry name" value="HD_GYP"/>
    <property type="match status" value="1"/>
</dbReference>
<evidence type="ECO:0000256" key="4">
    <source>
        <dbReference type="SAM" id="Phobius"/>
    </source>
</evidence>
<proteinExistence type="predicted"/>
<dbReference type="InterPro" id="IPR037522">
    <property type="entry name" value="HD_GYP_dom"/>
</dbReference>
<organism evidence="8 9">
    <name type="scientific">Cohnella rhizosphaerae</name>
    <dbReference type="NCBI Taxonomy" id="1457232"/>
    <lineage>
        <taxon>Bacteria</taxon>
        <taxon>Bacillati</taxon>
        <taxon>Bacillota</taxon>
        <taxon>Bacilli</taxon>
        <taxon>Bacillales</taxon>
        <taxon>Paenibacillaceae</taxon>
        <taxon>Cohnella</taxon>
    </lineage>
</organism>
<feature type="transmembrane region" description="Helical" evidence="4">
    <location>
        <begin position="17"/>
        <end position="39"/>
    </location>
</feature>
<dbReference type="InterPro" id="IPR003660">
    <property type="entry name" value="HAMP_dom"/>
</dbReference>
<evidence type="ECO:0000313" key="9">
    <source>
        <dbReference type="Proteomes" id="UP001153404"/>
    </source>
</evidence>
<evidence type="ECO:0000256" key="3">
    <source>
        <dbReference type="ARBA" id="ARBA00023136"/>
    </source>
</evidence>
<feature type="domain" description="HAMP" evidence="5">
    <location>
        <begin position="254"/>
        <end position="306"/>
    </location>
</feature>
<dbReference type="CDD" id="cd00077">
    <property type="entry name" value="HDc"/>
    <property type="match status" value="1"/>
</dbReference>
<feature type="transmembrane region" description="Helical" evidence="4">
    <location>
        <begin position="230"/>
        <end position="252"/>
    </location>
</feature>
<dbReference type="RefSeq" id="WP_277534268.1">
    <property type="nucleotide sequence ID" value="NZ_JAPDIA010000007.1"/>
</dbReference>
<sequence>MEQSLYRSFVVRLIRNYIIGSVVAVLGVGGAILSGSLSLPRAELLNLQAILMIALMTMFAAEYFAFRRHIAPIRELFRSDRPSLAQIEAAYLRAHRLPSLAVARTLGPHLLGLSLPASALALLAIRLGWADLPYYYIGLASAGAMLVACMHALIEFFLTAQAIRPLLAHLGEAGRKVYGADLSLNGRVLVSIQRKFQLSAFLIGTFPVILFSLATQIRLNGWSEDLGYDYWRWAGLILVTGVGFSSLGAWLLGRDVQQPIRELYEAMSEVQAGRLQTSASDVYSDEFARLTAGFNGMVDGLRSRERMNAQLLQSYYATLAAALDARDAYTAGHSQRVAEYSAVIGRAAGLAADELDVLNKTALLHDIGKIGVRDSVLLKEGKLTDEEFEQIKQHPVLGENILLQVEPREAMAPLLPGVRSHHERYDGGGYPDGLSGERIPMTGRIIAVADAFDAMTSDRPYRKGMPFDKAFAILEAGKGTQWDPAYVAHFVTRMRGR</sequence>
<name>A0A9X4KW41_9BACL</name>
<dbReference type="PROSITE" id="PS50885">
    <property type="entry name" value="HAMP"/>
    <property type="match status" value="1"/>
</dbReference>
<dbReference type="AlphaFoldDB" id="A0A9X4KW41"/>
<evidence type="ECO:0000313" key="8">
    <source>
        <dbReference type="EMBL" id="MDG0811568.1"/>
    </source>
</evidence>
<keyword evidence="4" id="KW-1133">Transmembrane helix</keyword>
<evidence type="ECO:0000259" key="5">
    <source>
        <dbReference type="PROSITE" id="PS50885"/>
    </source>
</evidence>
<dbReference type="SMART" id="SM00471">
    <property type="entry name" value="HDc"/>
    <property type="match status" value="1"/>
</dbReference>
<evidence type="ECO:0000256" key="2">
    <source>
        <dbReference type="ARBA" id="ARBA00022475"/>
    </source>
</evidence>
<dbReference type="SUPFAM" id="SSF109604">
    <property type="entry name" value="HD-domain/PDEase-like"/>
    <property type="match status" value="1"/>
</dbReference>
<dbReference type="Pfam" id="PF00672">
    <property type="entry name" value="HAMP"/>
    <property type="match status" value="1"/>
</dbReference>
<feature type="domain" description="HD-GYP" evidence="7">
    <location>
        <begin position="308"/>
        <end position="497"/>
    </location>
</feature>
<keyword evidence="9" id="KW-1185">Reference proteome</keyword>
<dbReference type="Gene3D" id="6.10.340.10">
    <property type="match status" value="1"/>
</dbReference>
<dbReference type="GO" id="GO:0007165">
    <property type="term" value="P:signal transduction"/>
    <property type="evidence" value="ECO:0007669"/>
    <property type="project" value="InterPro"/>
</dbReference>
<protein>
    <submittedName>
        <fullName evidence="8">HD domain-containing protein</fullName>
    </submittedName>
</protein>
<dbReference type="CDD" id="cd06225">
    <property type="entry name" value="HAMP"/>
    <property type="match status" value="1"/>
</dbReference>
<feature type="transmembrane region" description="Helical" evidence="4">
    <location>
        <begin position="196"/>
        <end position="218"/>
    </location>
</feature>
<keyword evidence="3 4" id="KW-0472">Membrane</keyword>
<dbReference type="SUPFAM" id="SSF158472">
    <property type="entry name" value="HAMP domain-like"/>
    <property type="match status" value="1"/>
</dbReference>
<dbReference type="PROSITE" id="PS51831">
    <property type="entry name" value="HD"/>
    <property type="match status" value="1"/>
</dbReference>
<feature type="transmembrane region" description="Helical" evidence="4">
    <location>
        <begin position="45"/>
        <end position="66"/>
    </location>
</feature>
<feature type="transmembrane region" description="Helical" evidence="4">
    <location>
        <begin position="110"/>
        <end position="129"/>
    </location>
</feature>
<comment type="subcellular location">
    <subcellularLocation>
        <location evidence="1">Cell membrane</location>
    </subcellularLocation>
</comment>
<dbReference type="SMART" id="SM00304">
    <property type="entry name" value="HAMP"/>
    <property type="match status" value="1"/>
</dbReference>
<dbReference type="Pfam" id="PF13487">
    <property type="entry name" value="HD_5"/>
    <property type="match status" value="1"/>
</dbReference>
<dbReference type="InterPro" id="IPR003607">
    <property type="entry name" value="HD/PDEase_dom"/>
</dbReference>
<comment type="caution">
    <text evidence="8">The sequence shown here is derived from an EMBL/GenBank/DDBJ whole genome shotgun (WGS) entry which is preliminary data.</text>
</comment>
<evidence type="ECO:0000256" key="1">
    <source>
        <dbReference type="ARBA" id="ARBA00004236"/>
    </source>
</evidence>
<feature type="transmembrane region" description="Helical" evidence="4">
    <location>
        <begin position="135"/>
        <end position="158"/>
    </location>
</feature>
<evidence type="ECO:0000259" key="7">
    <source>
        <dbReference type="PROSITE" id="PS51832"/>
    </source>
</evidence>
<dbReference type="Proteomes" id="UP001153404">
    <property type="component" value="Unassembled WGS sequence"/>
</dbReference>
<evidence type="ECO:0000259" key="6">
    <source>
        <dbReference type="PROSITE" id="PS51831"/>
    </source>
</evidence>